<dbReference type="OrthoDB" id="1976426at2"/>
<evidence type="ECO:0000313" key="2">
    <source>
        <dbReference type="EMBL" id="RZT02557.1"/>
    </source>
</evidence>
<accession>A0A4V2F887</accession>
<protein>
    <recommendedName>
        <fullName evidence="4">Transporter</fullName>
    </recommendedName>
</protein>
<evidence type="ECO:0000313" key="3">
    <source>
        <dbReference type="Proteomes" id="UP000292927"/>
    </source>
</evidence>
<feature type="transmembrane region" description="Helical" evidence="1">
    <location>
        <begin position="12"/>
        <end position="30"/>
    </location>
</feature>
<sequence length="111" mass="12441">MEMFFKLCSGLTAGVIIGFLCGGIKIKLTRKSYTEKQVESNKKWIRRIAGVLKYVTFAALSVGLIWCVFFLTLGIVSPQQSDYANNMAELIVAVLTVISIIFAFVEFLHRN</sequence>
<comment type="caution">
    <text evidence="2">The sequence shown here is derived from an EMBL/GenBank/DDBJ whole genome shotgun (WGS) entry which is preliminary data.</text>
</comment>
<dbReference type="EMBL" id="SGXF01000001">
    <property type="protein sequence ID" value="RZT02557.1"/>
    <property type="molecule type" value="Genomic_DNA"/>
</dbReference>
<keyword evidence="1" id="KW-0472">Membrane</keyword>
<keyword evidence="3" id="KW-1185">Reference proteome</keyword>
<organism evidence="2 3">
    <name type="scientific">Cuneatibacter caecimuris</name>
    <dbReference type="NCBI Taxonomy" id="1796618"/>
    <lineage>
        <taxon>Bacteria</taxon>
        <taxon>Bacillati</taxon>
        <taxon>Bacillota</taxon>
        <taxon>Clostridia</taxon>
        <taxon>Lachnospirales</taxon>
        <taxon>Lachnospiraceae</taxon>
        <taxon>Cuneatibacter</taxon>
    </lineage>
</organism>
<dbReference type="RefSeq" id="WP_130433031.1">
    <property type="nucleotide sequence ID" value="NZ_SGXF01000001.1"/>
</dbReference>
<feature type="transmembrane region" description="Helical" evidence="1">
    <location>
        <begin position="87"/>
        <end position="108"/>
    </location>
</feature>
<dbReference type="Proteomes" id="UP000292927">
    <property type="component" value="Unassembled WGS sequence"/>
</dbReference>
<proteinExistence type="predicted"/>
<gene>
    <name evidence="2" type="ORF">EV209_0678</name>
</gene>
<dbReference type="AlphaFoldDB" id="A0A4V2F887"/>
<name>A0A4V2F887_9FIRM</name>
<evidence type="ECO:0008006" key="4">
    <source>
        <dbReference type="Google" id="ProtNLM"/>
    </source>
</evidence>
<evidence type="ECO:0000256" key="1">
    <source>
        <dbReference type="SAM" id="Phobius"/>
    </source>
</evidence>
<feature type="transmembrane region" description="Helical" evidence="1">
    <location>
        <begin position="51"/>
        <end position="75"/>
    </location>
</feature>
<reference evidence="2 3" key="1">
    <citation type="submission" date="2019-02" db="EMBL/GenBank/DDBJ databases">
        <title>Genomic Encyclopedia of Type Strains, Phase IV (KMG-IV): sequencing the most valuable type-strain genomes for metagenomic binning, comparative biology and taxonomic classification.</title>
        <authorList>
            <person name="Goeker M."/>
        </authorList>
    </citation>
    <scope>NUCLEOTIDE SEQUENCE [LARGE SCALE GENOMIC DNA]</scope>
    <source>
        <strain evidence="2 3">DSM 29486</strain>
    </source>
</reference>
<keyword evidence="1" id="KW-1133">Transmembrane helix</keyword>
<keyword evidence="1" id="KW-0812">Transmembrane</keyword>